<dbReference type="Proteomes" id="UP001390339">
    <property type="component" value="Unassembled WGS sequence"/>
</dbReference>
<accession>A0ABR2I8Y3</accession>
<comment type="caution">
    <text evidence="2">The sequence shown here is derived from an EMBL/GenBank/DDBJ whole genome shotgun (WGS) entry which is preliminary data.</text>
</comment>
<protein>
    <submittedName>
        <fullName evidence="2">Uncharacterized protein</fullName>
    </submittedName>
</protein>
<organism evidence="2 3">
    <name type="scientific">Apiospora arundinis</name>
    <dbReference type="NCBI Taxonomy" id="335852"/>
    <lineage>
        <taxon>Eukaryota</taxon>
        <taxon>Fungi</taxon>
        <taxon>Dikarya</taxon>
        <taxon>Ascomycota</taxon>
        <taxon>Pezizomycotina</taxon>
        <taxon>Sordariomycetes</taxon>
        <taxon>Xylariomycetidae</taxon>
        <taxon>Amphisphaeriales</taxon>
        <taxon>Apiosporaceae</taxon>
        <taxon>Apiospora</taxon>
    </lineage>
</organism>
<name>A0ABR2I8Y3_9PEZI</name>
<keyword evidence="1" id="KW-0812">Transmembrane</keyword>
<evidence type="ECO:0000313" key="3">
    <source>
        <dbReference type="Proteomes" id="UP001390339"/>
    </source>
</evidence>
<reference evidence="2 3" key="1">
    <citation type="journal article" date="2024" name="IMA Fungus">
        <title>Apiospora arundinis, a panoply of carbohydrate-active enzymes and secondary metabolites.</title>
        <authorList>
            <person name="Sorensen T."/>
            <person name="Petersen C."/>
            <person name="Muurmann A.T."/>
            <person name="Christiansen J.V."/>
            <person name="Brundto M.L."/>
            <person name="Overgaard C.K."/>
            <person name="Boysen A.T."/>
            <person name="Wollenberg R.D."/>
            <person name="Larsen T.O."/>
            <person name="Sorensen J.L."/>
            <person name="Nielsen K.L."/>
            <person name="Sondergaard T.E."/>
        </authorList>
    </citation>
    <scope>NUCLEOTIDE SEQUENCE [LARGE SCALE GENOMIC DNA]</scope>
    <source>
        <strain evidence="2 3">AAU 773</strain>
    </source>
</reference>
<evidence type="ECO:0000256" key="1">
    <source>
        <dbReference type="SAM" id="Phobius"/>
    </source>
</evidence>
<proteinExistence type="predicted"/>
<keyword evidence="1" id="KW-1133">Transmembrane helix</keyword>
<sequence length="69" mass="7671">MFSYVMAMETVSLLGDEKQSKEQSELTYSTRSLESLLEFQQHRASIAGRVLSTVVVGLFLVVPLTFLSA</sequence>
<dbReference type="EMBL" id="JAPCWZ010000006">
    <property type="protein sequence ID" value="KAK8859454.1"/>
    <property type="molecule type" value="Genomic_DNA"/>
</dbReference>
<gene>
    <name evidence="2" type="ORF">PGQ11_010188</name>
</gene>
<evidence type="ECO:0000313" key="2">
    <source>
        <dbReference type="EMBL" id="KAK8859454.1"/>
    </source>
</evidence>
<keyword evidence="3" id="KW-1185">Reference proteome</keyword>
<keyword evidence="1" id="KW-0472">Membrane</keyword>
<feature type="transmembrane region" description="Helical" evidence="1">
    <location>
        <begin position="46"/>
        <end position="67"/>
    </location>
</feature>